<reference evidence="2" key="1">
    <citation type="journal article" date="2023" name="Nat. Plants">
        <title>Single-cell RNA sequencing provides a high-resolution roadmap for understanding the multicellular compartmentation of specialized metabolism.</title>
        <authorList>
            <person name="Sun S."/>
            <person name="Shen X."/>
            <person name="Li Y."/>
            <person name="Li Y."/>
            <person name="Wang S."/>
            <person name="Li R."/>
            <person name="Zhang H."/>
            <person name="Shen G."/>
            <person name="Guo B."/>
            <person name="Wei J."/>
            <person name="Xu J."/>
            <person name="St-Pierre B."/>
            <person name="Chen S."/>
            <person name="Sun C."/>
        </authorList>
    </citation>
    <scope>NUCLEOTIDE SEQUENCE [LARGE SCALE GENOMIC DNA]</scope>
</reference>
<name>A0ACB9ZPD8_CATRO</name>
<evidence type="ECO:0000313" key="2">
    <source>
        <dbReference type="Proteomes" id="UP001060085"/>
    </source>
</evidence>
<comment type="caution">
    <text evidence="1">The sequence shown here is derived from an EMBL/GenBank/DDBJ whole genome shotgun (WGS) entry which is preliminary data.</text>
</comment>
<protein>
    <submittedName>
        <fullName evidence="1">Uncharacterized protein</fullName>
    </submittedName>
</protein>
<accession>A0ACB9ZPD8</accession>
<sequence length="80" mass="9273">MSRGLHCPWLAPRTRASSERHAYRGYFLVIWVRRGSSARCMQWFIKNTFIQRALGFKLVLTTGCRNLCPMTTFKVSDSVC</sequence>
<gene>
    <name evidence="1" type="ORF">M9H77_34300</name>
</gene>
<proteinExistence type="predicted"/>
<keyword evidence="2" id="KW-1185">Reference proteome</keyword>
<dbReference type="Proteomes" id="UP001060085">
    <property type="component" value="Linkage Group LG08"/>
</dbReference>
<organism evidence="1 2">
    <name type="scientific">Catharanthus roseus</name>
    <name type="common">Madagascar periwinkle</name>
    <name type="synonym">Vinca rosea</name>
    <dbReference type="NCBI Taxonomy" id="4058"/>
    <lineage>
        <taxon>Eukaryota</taxon>
        <taxon>Viridiplantae</taxon>
        <taxon>Streptophyta</taxon>
        <taxon>Embryophyta</taxon>
        <taxon>Tracheophyta</taxon>
        <taxon>Spermatophyta</taxon>
        <taxon>Magnoliopsida</taxon>
        <taxon>eudicotyledons</taxon>
        <taxon>Gunneridae</taxon>
        <taxon>Pentapetalae</taxon>
        <taxon>asterids</taxon>
        <taxon>lamiids</taxon>
        <taxon>Gentianales</taxon>
        <taxon>Apocynaceae</taxon>
        <taxon>Rauvolfioideae</taxon>
        <taxon>Vinceae</taxon>
        <taxon>Catharanthinae</taxon>
        <taxon>Catharanthus</taxon>
    </lineage>
</organism>
<evidence type="ECO:0000313" key="1">
    <source>
        <dbReference type="EMBL" id="KAI5648295.1"/>
    </source>
</evidence>
<dbReference type="EMBL" id="CM044708">
    <property type="protein sequence ID" value="KAI5648295.1"/>
    <property type="molecule type" value="Genomic_DNA"/>
</dbReference>